<name>Q1ILR7_KORVE</name>
<dbReference type="HOGENOM" id="CLU_1419820_0_0_0"/>
<reference evidence="2 3" key="1">
    <citation type="journal article" date="2009" name="Appl. Environ. Microbiol.">
        <title>Three genomes from the phylum Acidobacteria provide insight into the lifestyles of these microorganisms in soils.</title>
        <authorList>
            <person name="Ward N.L."/>
            <person name="Challacombe J.F."/>
            <person name="Janssen P.H."/>
            <person name="Henrissat B."/>
            <person name="Coutinho P.M."/>
            <person name="Wu M."/>
            <person name="Xie G."/>
            <person name="Haft D.H."/>
            <person name="Sait M."/>
            <person name="Badger J."/>
            <person name="Barabote R.D."/>
            <person name="Bradley B."/>
            <person name="Brettin T.S."/>
            <person name="Brinkac L.M."/>
            <person name="Bruce D."/>
            <person name="Creasy T."/>
            <person name="Daugherty S.C."/>
            <person name="Davidsen T.M."/>
            <person name="DeBoy R.T."/>
            <person name="Detter J.C."/>
            <person name="Dodson R.J."/>
            <person name="Durkin A.S."/>
            <person name="Ganapathy A."/>
            <person name="Gwinn-Giglio M."/>
            <person name="Han C.S."/>
            <person name="Khouri H."/>
            <person name="Kiss H."/>
            <person name="Kothari S.P."/>
            <person name="Madupu R."/>
            <person name="Nelson K.E."/>
            <person name="Nelson W.C."/>
            <person name="Paulsen I."/>
            <person name="Penn K."/>
            <person name="Ren Q."/>
            <person name="Rosovitz M.J."/>
            <person name="Selengut J.D."/>
            <person name="Shrivastava S."/>
            <person name="Sullivan S.A."/>
            <person name="Tapia R."/>
            <person name="Thompson L.S."/>
            <person name="Watkins K.L."/>
            <person name="Yang Q."/>
            <person name="Yu C."/>
            <person name="Zafar N."/>
            <person name="Zhou L."/>
            <person name="Kuske C.R."/>
        </authorList>
    </citation>
    <scope>NUCLEOTIDE SEQUENCE [LARGE SCALE GENOMIC DNA]</scope>
    <source>
        <strain evidence="2 3">Ellin345</strain>
    </source>
</reference>
<organism evidence="2 3">
    <name type="scientific">Koribacter versatilis (strain Ellin345)</name>
    <dbReference type="NCBI Taxonomy" id="204669"/>
    <lineage>
        <taxon>Bacteria</taxon>
        <taxon>Pseudomonadati</taxon>
        <taxon>Acidobacteriota</taxon>
        <taxon>Terriglobia</taxon>
        <taxon>Terriglobales</taxon>
        <taxon>Candidatus Korobacteraceae</taxon>
        <taxon>Candidatus Korobacter</taxon>
    </lineage>
</organism>
<keyword evidence="3" id="KW-1185">Reference proteome</keyword>
<proteinExistence type="predicted"/>
<gene>
    <name evidence="2" type="ordered locus">Acid345_3182</name>
</gene>
<evidence type="ECO:0000313" key="2">
    <source>
        <dbReference type="EMBL" id="ABF42183.1"/>
    </source>
</evidence>
<dbReference type="EnsemblBacteria" id="ABF42183">
    <property type="protein sequence ID" value="ABF42183"/>
    <property type="gene ID" value="Acid345_3182"/>
</dbReference>
<dbReference type="AlphaFoldDB" id="Q1ILR7"/>
<dbReference type="KEGG" id="aba:Acid345_3182"/>
<dbReference type="STRING" id="204669.Acid345_3182"/>
<dbReference type="Proteomes" id="UP000002432">
    <property type="component" value="Chromosome"/>
</dbReference>
<evidence type="ECO:0000256" key="1">
    <source>
        <dbReference type="SAM" id="MobiDB-lite"/>
    </source>
</evidence>
<accession>Q1ILR7</accession>
<feature type="region of interest" description="Disordered" evidence="1">
    <location>
        <begin position="157"/>
        <end position="191"/>
    </location>
</feature>
<feature type="compositionally biased region" description="Basic and acidic residues" evidence="1">
    <location>
        <begin position="164"/>
        <end position="173"/>
    </location>
</feature>
<protein>
    <submittedName>
        <fullName evidence="2">Uncharacterized protein</fullName>
    </submittedName>
</protein>
<dbReference type="RefSeq" id="WP_011523982.1">
    <property type="nucleotide sequence ID" value="NC_008009.1"/>
</dbReference>
<evidence type="ECO:0000313" key="3">
    <source>
        <dbReference type="Proteomes" id="UP000002432"/>
    </source>
</evidence>
<sequence length="191" mass="21593">MSSDSQFGRHDDAKDLARRGSVLTIDELRRVFEGTVCPACQGAKRSRSAFCATDTSALTIWQRRSLAGGIDDPQFQQAFRSTLRHLELNATRVRKFAPVRGGWSYQTESELRAAGYRWHSFFRCGVPGCGQPIHLYTKPDKSGRVAVNAEGYQPHATTCTDPEYFQRQREAKQERRKAAKAAQTSARRRPR</sequence>
<dbReference type="EMBL" id="CP000360">
    <property type="protein sequence ID" value="ABF42183.1"/>
    <property type="molecule type" value="Genomic_DNA"/>
</dbReference>